<accession>A0ABS5KJW9</accession>
<dbReference type="SUPFAM" id="SSF52540">
    <property type="entry name" value="P-loop containing nucleoside triphosphate hydrolases"/>
    <property type="match status" value="1"/>
</dbReference>
<dbReference type="Gene3D" id="3.40.50.300">
    <property type="entry name" value="P-loop containing nucleotide triphosphate hydrolases"/>
    <property type="match status" value="1"/>
</dbReference>
<organism evidence="1 2">
    <name type="scientific">Catenulispora pinistramenti</name>
    <dbReference type="NCBI Taxonomy" id="2705254"/>
    <lineage>
        <taxon>Bacteria</taxon>
        <taxon>Bacillati</taxon>
        <taxon>Actinomycetota</taxon>
        <taxon>Actinomycetes</taxon>
        <taxon>Catenulisporales</taxon>
        <taxon>Catenulisporaceae</taxon>
        <taxon>Catenulispora</taxon>
    </lineage>
</organism>
<proteinExistence type="predicted"/>
<gene>
    <name evidence="1" type="ORF">KGQ19_00690</name>
</gene>
<evidence type="ECO:0000313" key="1">
    <source>
        <dbReference type="EMBL" id="MBS2545376.1"/>
    </source>
</evidence>
<name>A0ABS5KJW9_9ACTN</name>
<dbReference type="InterPro" id="IPR027417">
    <property type="entry name" value="P-loop_NTPase"/>
</dbReference>
<dbReference type="Proteomes" id="UP000730482">
    <property type="component" value="Unassembled WGS sequence"/>
</dbReference>
<keyword evidence="2" id="KW-1185">Reference proteome</keyword>
<comment type="caution">
    <text evidence="1">The sequence shown here is derived from an EMBL/GenBank/DDBJ whole genome shotgun (WGS) entry which is preliminary data.</text>
</comment>
<dbReference type="EMBL" id="JAAFYZ010000002">
    <property type="protein sequence ID" value="MBS2545376.1"/>
    <property type="molecule type" value="Genomic_DNA"/>
</dbReference>
<protein>
    <submittedName>
        <fullName evidence="1">Uncharacterized protein</fullName>
    </submittedName>
</protein>
<evidence type="ECO:0000313" key="2">
    <source>
        <dbReference type="Proteomes" id="UP000730482"/>
    </source>
</evidence>
<sequence>MTTIAVATMPGSRGATVAALALLYAWPLAPGFGVLLVDADPDVGPIRAGHGQTRIGPDRSMANLAVPAREGNLGQAITNQLINLGEDDQHLRLILLGFTDAKQATGFGYAWDTLAESLVRPAIGNIAFDVLIDLGRNGTTGRQITLARRADVVLAVVEPTLAGVVVAETHIKTLVNELNAHGAGPEIGLLVVEPGPLAPNRYSPNEVGRVLNLQVAGVLPHDPRTAAWLSHGGNRPKHLDRAELISAARGSVNHIQAMAAARSMRLSPAGPRSVTHG</sequence>
<reference evidence="1 2" key="1">
    <citation type="submission" date="2020-02" db="EMBL/GenBank/DDBJ databases">
        <title>Acidophilic actinobacteria isolated from forest soil.</title>
        <authorList>
            <person name="Golinska P."/>
        </authorList>
    </citation>
    <scope>NUCLEOTIDE SEQUENCE [LARGE SCALE GENOMIC DNA]</scope>
    <source>
        <strain evidence="1 2">NL8</strain>
    </source>
</reference>
<dbReference type="RefSeq" id="WP_212007042.1">
    <property type="nucleotide sequence ID" value="NZ_JAAFYZ010000002.1"/>
</dbReference>